<protein>
    <recommendedName>
        <fullName evidence="1">Sialidase domain-containing protein</fullName>
    </recommendedName>
</protein>
<evidence type="ECO:0000313" key="3">
    <source>
        <dbReference type="Proteomes" id="UP000575068"/>
    </source>
</evidence>
<sequence>MVAIRPDELPAALSVNPAAAIIVDDGTLVQKATPIQVMDSARALASQEEAEVGAENTKIMSPLRVSQAINQLVPDVDLGSFTTPSITDNSTVKEAFEQLGEANDLLLSDEGAGAIGTADGRPAQTLLDGWRMEASHKSFTTDFSSDSTYIVVQDGSSDTFHRHFGQIVEGMDGRLHLIYRKAPEHANTDGATVWYTYSDDGGQNWSAEIELVAPTSGYDQGGMSMCATPTGRLVVIYDQVPSPLAAGINMQRIYSDDNGATWSAPLLLKTVNFTFARAYGRIKVIPAADGSSHRLAWTPYWQISSTPTYEVPLWISEDDGLTWAASTPITSAVGGYNEAEMVAITADVWFAVARGSGLNLFKTVDAGATWSLVGQPTTSDGVAPSLDKFSHNGRWYLLLGYCDRSLDTQAFKIAPVTDALTTAGAFGAPLVVATDAVNASGYQTTVTKPDGTVYMDGGTGFVWFKEYIGFDYTQVRFGRADLFTLAMESIRGVAVASGVFTVYDTDFEPKLSVTTEGGAGTDQLDTISGGFEGQIIRCESTTSSLDVTFKHGTDNLVLANGRDFTLFTAGAAASHIVLMKMGSNWYELARSVDSTNGFYSEGSFTPIPHGSTVAGSPTGTFVGQYTKIGRRFDYSIQLVFTAIGGMTGNFQCSGIPVAISNGAAYRGGIQVGLRANFTNDFVVGGYHLENSSIIRFQRMDQDNVAVGVADLSATTNLYFSGSFVAST</sequence>
<dbReference type="Pfam" id="PF13088">
    <property type="entry name" value="BNR_2"/>
    <property type="match status" value="1"/>
</dbReference>
<dbReference type="InterPro" id="IPR036278">
    <property type="entry name" value="Sialidase_sf"/>
</dbReference>
<gene>
    <name evidence="2" type="ORF">HNQ99_002702</name>
</gene>
<evidence type="ECO:0000259" key="1">
    <source>
        <dbReference type="Pfam" id="PF13088"/>
    </source>
</evidence>
<dbReference type="CDD" id="cd15482">
    <property type="entry name" value="Sialidase_non-viral"/>
    <property type="match status" value="1"/>
</dbReference>
<dbReference type="InterPro" id="IPR011040">
    <property type="entry name" value="Sialidase"/>
</dbReference>
<organism evidence="2 3">
    <name type="scientific">Rhizorhapis suberifaciens</name>
    <name type="common">corky root of lettuce</name>
    <dbReference type="NCBI Taxonomy" id="13656"/>
    <lineage>
        <taxon>Bacteria</taxon>
        <taxon>Pseudomonadati</taxon>
        <taxon>Pseudomonadota</taxon>
        <taxon>Alphaproteobacteria</taxon>
        <taxon>Sphingomonadales</taxon>
        <taxon>Sphingomonadaceae</taxon>
        <taxon>Rhizorhapis</taxon>
    </lineage>
</organism>
<evidence type="ECO:0000313" key="2">
    <source>
        <dbReference type="EMBL" id="MBB4642377.1"/>
    </source>
</evidence>
<dbReference type="Gene3D" id="2.120.10.10">
    <property type="match status" value="1"/>
</dbReference>
<dbReference type="SUPFAM" id="SSF50939">
    <property type="entry name" value="Sialidases"/>
    <property type="match status" value="1"/>
</dbReference>
<reference evidence="2 3" key="1">
    <citation type="submission" date="2020-08" db="EMBL/GenBank/DDBJ databases">
        <title>Genomic Encyclopedia of Type Strains, Phase IV (KMG-IV): sequencing the most valuable type-strain genomes for metagenomic binning, comparative biology and taxonomic classification.</title>
        <authorList>
            <person name="Goeker M."/>
        </authorList>
    </citation>
    <scope>NUCLEOTIDE SEQUENCE [LARGE SCALE GENOMIC DNA]</scope>
    <source>
        <strain evidence="2 3">DSM 7465</strain>
    </source>
</reference>
<dbReference type="RefSeq" id="WP_184476412.1">
    <property type="nucleotide sequence ID" value="NZ_JACHOV010000010.1"/>
</dbReference>
<feature type="domain" description="Sialidase" evidence="1">
    <location>
        <begin position="193"/>
        <end position="400"/>
    </location>
</feature>
<dbReference type="AlphaFoldDB" id="A0A840HXQ0"/>
<accession>A0A840HXQ0</accession>
<comment type="caution">
    <text evidence="2">The sequence shown here is derived from an EMBL/GenBank/DDBJ whole genome shotgun (WGS) entry which is preliminary data.</text>
</comment>
<proteinExistence type="predicted"/>
<dbReference type="EMBL" id="JACHOV010000010">
    <property type="protein sequence ID" value="MBB4642377.1"/>
    <property type="molecule type" value="Genomic_DNA"/>
</dbReference>
<dbReference type="Proteomes" id="UP000575068">
    <property type="component" value="Unassembled WGS sequence"/>
</dbReference>
<keyword evidence="3" id="KW-1185">Reference proteome</keyword>
<name>A0A840HXQ0_9SPHN</name>